<evidence type="ECO:0000256" key="1">
    <source>
        <dbReference type="ARBA" id="ARBA00003237"/>
    </source>
</evidence>
<evidence type="ECO:0000256" key="5">
    <source>
        <dbReference type="ARBA" id="ARBA00022642"/>
    </source>
</evidence>
<dbReference type="Pfam" id="PF01729">
    <property type="entry name" value="QRPTase_C"/>
    <property type="match status" value="1"/>
</dbReference>
<dbReference type="PIRSF" id="PIRSF006250">
    <property type="entry name" value="NadC_ModD"/>
    <property type="match status" value="1"/>
</dbReference>
<feature type="domain" description="Quinolinate phosphoribosyl transferase C-terminal" evidence="11">
    <location>
        <begin position="114"/>
        <end position="279"/>
    </location>
</feature>
<comment type="function">
    <text evidence="1">Involved in the catabolism of quinolinic acid (QA).</text>
</comment>
<proteinExistence type="inferred from homology"/>
<evidence type="ECO:0000256" key="2">
    <source>
        <dbReference type="ARBA" id="ARBA00004893"/>
    </source>
</evidence>
<evidence type="ECO:0000313" key="13">
    <source>
        <dbReference type="EMBL" id="MBC2575157.1"/>
    </source>
</evidence>
<keyword evidence="5" id="KW-0662">Pyridine nucleotide biosynthesis</keyword>
<evidence type="ECO:0000256" key="9">
    <source>
        <dbReference type="ARBA" id="ARBA00047445"/>
    </source>
</evidence>
<evidence type="ECO:0000256" key="4">
    <source>
        <dbReference type="ARBA" id="ARBA00011944"/>
    </source>
</evidence>
<evidence type="ECO:0000259" key="12">
    <source>
        <dbReference type="Pfam" id="PF02749"/>
    </source>
</evidence>
<evidence type="ECO:0000256" key="10">
    <source>
        <dbReference type="PIRNR" id="PIRNR006250"/>
    </source>
</evidence>
<dbReference type="InterPro" id="IPR036068">
    <property type="entry name" value="Nicotinate_pribotase-like_C"/>
</dbReference>
<comment type="caution">
    <text evidence="13">The sequence shown here is derived from an EMBL/GenBank/DDBJ whole genome shotgun (WGS) entry which is preliminary data.</text>
</comment>
<comment type="pathway">
    <text evidence="2">Cofactor biosynthesis; NAD(+) biosynthesis; nicotinate D-ribonucleotide from quinolinate: step 1/1.</text>
</comment>
<comment type="catalytic activity">
    <reaction evidence="9">
        <text>nicotinate beta-D-ribonucleotide + CO2 + diphosphate = quinolinate + 5-phospho-alpha-D-ribose 1-diphosphate + 2 H(+)</text>
        <dbReference type="Rhea" id="RHEA:12733"/>
        <dbReference type="ChEBI" id="CHEBI:15378"/>
        <dbReference type="ChEBI" id="CHEBI:16526"/>
        <dbReference type="ChEBI" id="CHEBI:29959"/>
        <dbReference type="ChEBI" id="CHEBI:33019"/>
        <dbReference type="ChEBI" id="CHEBI:57502"/>
        <dbReference type="ChEBI" id="CHEBI:58017"/>
        <dbReference type="EC" id="2.4.2.19"/>
    </reaction>
</comment>
<protein>
    <recommendedName>
        <fullName evidence="4">nicotinate-nucleotide diphosphorylase (carboxylating)</fullName>
        <ecNumber evidence="4">2.4.2.19</ecNumber>
    </recommendedName>
    <alternativeName>
        <fullName evidence="8">Quinolinate phosphoribosyltransferase [decarboxylating]</fullName>
    </alternativeName>
</protein>
<dbReference type="SUPFAM" id="SSF51690">
    <property type="entry name" value="Nicotinate/Quinolinate PRTase C-terminal domain-like"/>
    <property type="match status" value="1"/>
</dbReference>
<evidence type="ECO:0000256" key="7">
    <source>
        <dbReference type="ARBA" id="ARBA00022679"/>
    </source>
</evidence>
<evidence type="ECO:0000259" key="11">
    <source>
        <dbReference type="Pfam" id="PF01729"/>
    </source>
</evidence>
<dbReference type="Proteomes" id="UP000713904">
    <property type="component" value="Unassembled WGS sequence"/>
</dbReference>
<reference evidence="13 14" key="1">
    <citation type="submission" date="2020-05" db="EMBL/GenBank/DDBJ databases">
        <title>Draft genome of xy-202 and genomic insight in genome of the genus Peptostreptococcus.</title>
        <authorList>
            <person name="Zhang Z."/>
        </authorList>
    </citation>
    <scope>NUCLEOTIDE SEQUENCE [LARGE SCALE GENOMIC DNA]</scope>
    <source>
        <strain evidence="13 14">DSM 27025</strain>
    </source>
</reference>
<dbReference type="SUPFAM" id="SSF54675">
    <property type="entry name" value="Nicotinate/Quinolinate PRTase N-terminal domain-like"/>
    <property type="match status" value="1"/>
</dbReference>
<dbReference type="RefSeq" id="WP_185623200.1">
    <property type="nucleotide sequence ID" value="NZ_JABGBW010000001.1"/>
</dbReference>
<dbReference type="InterPro" id="IPR037128">
    <property type="entry name" value="Quinolinate_PRibosylTase_N_sf"/>
</dbReference>
<dbReference type="Pfam" id="PF02749">
    <property type="entry name" value="QRPTase_N"/>
    <property type="match status" value="1"/>
</dbReference>
<dbReference type="InterPro" id="IPR022412">
    <property type="entry name" value="Quinolinate_PRibosylTrfase_N"/>
</dbReference>
<evidence type="ECO:0000256" key="3">
    <source>
        <dbReference type="ARBA" id="ARBA00009400"/>
    </source>
</evidence>
<keyword evidence="14" id="KW-1185">Reference proteome</keyword>
<keyword evidence="6 10" id="KW-0328">Glycosyltransferase</keyword>
<dbReference type="Gene3D" id="3.90.1170.20">
    <property type="entry name" value="Quinolinate phosphoribosyl transferase, N-terminal domain"/>
    <property type="match status" value="1"/>
</dbReference>
<dbReference type="EMBL" id="JABGBW010000001">
    <property type="protein sequence ID" value="MBC2575157.1"/>
    <property type="molecule type" value="Genomic_DNA"/>
</dbReference>
<gene>
    <name evidence="13" type="ORF">HLB29_00465</name>
</gene>
<evidence type="ECO:0000256" key="6">
    <source>
        <dbReference type="ARBA" id="ARBA00022676"/>
    </source>
</evidence>
<dbReference type="InterPro" id="IPR002638">
    <property type="entry name" value="Quinolinate_PRibosylTrfase_C"/>
</dbReference>
<evidence type="ECO:0000313" key="14">
    <source>
        <dbReference type="Proteomes" id="UP000713904"/>
    </source>
</evidence>
<dbReference type="Gene3D" id="3.20.20.70">
    <property type="entry name" value="Aldolase class I"/>
    <property type="match status" value="1"/>
</dbReference>
<sequence length="285" mass="32176">MKIQKLNNFQIDKYIIAALKEDITFDDLSTSAIYREDKTAKISLLSKDKGILAGLDVFKRVFSINDPLVDFIEYKKDGDKITNGELVMEIIGNVRTILTSERVALNFLQRMSGIATQTKKYVEALGDENIKILDTRKTTPNLRLFEKYSVKVGGGFNHRYNLSDGIMLKDNHIGAAGSVKKAIEMAREYAPFVKKIEIEVEDLEMLKEAVDAKADIIMLDNMDIDMVKKAIEIIDKKAIIECSGNINIDNISRYRGMQIDYISSGSLTNNANIVDLSMKNLRYVD</sequence>
<evidence type="ECO:0000256" key="8">
    <source>
        <dbReference type="ARBA" id="ARBA00033102"/>
    </source>
</evidence>
<accession>A0ABR6TID4</accession>
<dbReference type="NCBIfam" id="TIGR00078">
    <property type="entry name" value="nadC"/>
    <property type="match status" value="1"/>
</dbReference>
<keyword evidence="7 10" id="KW-0808">Transferase</keyword>
<dbReference type="CDD" id="cd01572">
    <property type="entry name" value="QPRTase"/>
    <property type="match status" value="1"/>
</dbReference>
<dbReference type="InterPro" id="IPR013785">
    <property type="entry name" value="Aldolase_TIM"/>
</dbReference>
<dbReference type="InterPro" id="IPR004393">
    <property type="entry name" value="NadC"/>
</dbReference>
<comment type="similarity">
    <text evidence="3 10">Belongs to the NadC/ModD family.</text>
</comment>
<dbReference type="GO" id="GO:0004514">
    <property type="term" value="F:nicotinate-nucleotide diphosphorylase (carboxylating) activity"/>
    <property type="evidence" value="ECO:0007669"/>
    <property type="project" value="UniProtKB-EC"/>
</dbReference>
<organism evidence="13 14">
    <name type="scientific">Peptostreptococcus canis</name>
    <dbReference type="NCBI Taxonomy" id="1159213"/>
    <lineage>
        <taxon>Bacteria</taxon>
        <taxon>Bacillati</taxon>
        <taxon>Bacillota</taxon>
        <taxon>Clostridia</taxon>
        <taxon>Peptostreptococcales</taxon>
        <taxon>Peptostreptococcaceae</taxon>
        <taxon>Peptostreptococcus</taxon>
    </lineage>
</organism>
<feature type="domain" description="Quinolinate phosphoribosyl transferase N-terminal" evidence="12">
    <location>
        <begin position="27"/>
        <end position="112"/>
    </location>
</feature>
<name>A0ABR6TID4_9FIRM</name>
<dbReference type="InterPro" id="IPR027277">
    <property type="entry name" value="NadC/ModD"/>
</dbReference>
<dbReference type="PANTHER" id="PTHR32179">
    <property type="entry name" value="NICOTINATE-NUCLEOTIDE PYROPHOSPHORYLASE [CARBOXYLATING]"/>
    <property type="match status" value="1"/>
</dbReference>
<dbReference type="EC" id="2.4.2.19" evidence="4"/>
<dbReference type="PANTHER" id="PTHR32179:SF3">
    <property type="entry name" value="NICOTINATE-NUCLEOTIDE PYROPHOSPHORYLASE [CARBOXYLATING]"/>
    <property type="match status" value="1"/>
</dbReference>